<reference evidence="1 2" key="1">
    <citation type="journal article" date="2016" name="Mol. Biol. Evol.">
        <title>Genome-Wide Survey of Gut Fungi (Harpellales) Reveals the First Horizontally Transferred Ubiquitin Gene from a Mosquito Host.</title>
        <authorList>
            <person name="Wang Y."/>
            <person name="White M.M."/>
            <person name="Kvist S."/>
            <person name="Moncalvo J.M."/>
        </authorList>
    </citation>
    <scope>NUCLEOTIDE SEQUENCE [LARGE SCALE GENOMIC DNA]</scope>
    <source>
        <strain evidence="1 2">ALG-7-W6</strain>
    </source>
</reference>
<dbReference type="STRING" id="133383.A0A1R0H3M1"/>
<dbReference type="EMBL" id="LSSL01000779">
    <property type="protein sequence ID" value="OLY83714.1"/>
    <property type="molecule type" value="Genomic_DNA"/>
</dbReference>
<comment type="caution">
    <text evidence="1">The sequence shown here is derived from an EMBL/GenBank/DDBJ whole genome shotgun (WGS) entry which is preliminary data.</text>
</comment>
<name>A0A1R0H3M1_9FUNG</name>
<dbReference type="AlphaFoldDB" id="A0A1R0H3M1"/>
<protein>
    <submittedName>
        <fullName evidence="1">Uncharacterized protein</fullName>
    </submittedName>
</protein>
<evidence type="ECO:0000313" key="2">
    <source>
        <dbReference type="Proteomes" id="UP000187455"/>
    </source>
</evidence>
<evidence type="ECO:0000313" key="1">
    <source>
        <dbReference type="EMBL" id="OLY83714.1"/>
    </source>
</evidence>
<dbReference type="Proteomes" id="UP000187455">
    <property type="component" value="Unassembled WGS sequence"/>
</dbReference>
<accession>A0A1R0H3M1</accession>
<keyword evidence="2" id="KW-1185">Reference proteome</keyword>
<gene>
    <name evidence="1" type="ORF">AYI68_g2139</name>
</gene>
<proteinExistence type="predicted"/>
<dbReference type="OrthoDB" id="5592268at2759"/>
<organism evidence="1 2">
    <name type="scientific">Smittium mucronatum</name>
    <dbReference type="NCBI Taxonomy" id="133383"/>
    <lineage>
        <taxon>Eukaryota</taxon>
        <taxon>Fungi</taxon>
        <taxon>Fungi incertae sedis</taxon>
        <taxon>Zoopagomycota</taxon>
        <taxon>Kickxellomycotina</taxon>
        <taxon>Harpellomycetes</taxon>
        <taxon>Harpellales</taxon>
        <taxon>Legeriomycetaceae</taxon>
        <taxon>Smittium</taxon>
    </lineage>
</organism>
<sequence length="124" mass="13997">MKNNSTGLSPAHMLYDQNIALPSAWSTPHKSLDVNESMANRPTFLNTRLTDLRRLGYRKNIKSKQNSSNRYNAKVTPNQSKIGDRVLRHKDVQNSKFSSTWEGPFTVTKVDNKGAFTIIDSSRG</sequence>